<dbReference type="EMBL" id="KV919181">
    <property type="protein sequence ID" value="OSX71002.1"/>
    <property type="molecule type" value="Genomic_DNA"/>
</dbReference>
<feature type="region of interest" description="Disordered" evidence="1">
    <location>
        <begin position="1"/>
        <end position="59"/>
    </location>
</feature>
<feature type="compositionally biased region" description="Acidic residues" evidence="1">
    <location>
        <begin position="631"/>
        <end position="647"/>
    </location>
</feature>
<evidence type="ECO:0000313" key="2">
    <source>
        <dbReference type="EMBL" id="OSX71002.1"/>
    </source>
</evidence>
<dbReference type="Proteomes" id="UP000218209">
    <property type="component" value="Unassembled WGS sequence"/>
</dbReference>
<keyword evidence="3" id="KW-1185">Reference proteome</keyword>
<feature type="compositionally biased region" description="Low complexity" evidence="1">
    <location>
        <begin position="429"/>
        <end position="458"/>
    </location>
</feature>
<feature type="region of interest" description="Disordered" evidence="1">
    <location>
        <begin position="524"/>
        <end position="595"/>
    </location>
</feature>
<sequence>MDDRQQMGGGGNWSVHPRPPESLPRPVAGSTPTLPVGSRRPRSNAAAGSQSPPSTRTRRVAAPMMTGTPVSGSGVSPAVVAARLSEMSRVHKDAISGIRREMTASRKELAITNGSLRELTKKMDNIAAIADRLAVSLVMQRRQLDKLGGELPAAVAAVLALPAVPTAAVETAAAPGSDVGTPSSVPDGASQQEVRVQDAQWILDLKVALEEWLLNKFISSTCAADVWMSTADINIFLRDWSQNRLRVDAKAAVRLLQKEWPIRKRAPKTSAPVADGQPAVATSKVKMTIAYQYLHRSISHFWQRIGSKAVSAFSSYVHENLSTNKGTLRRLRGTRYKYEVFFSPQDAELLLKDDFFLVDSTCRAGLVRALAAVFDAHGSLRLFCERGPIPGGPRTIACRLGVVAVVATKVRAHLKLRAAKGNKDNTDRGSVGDADGDNDASAGAGPAAVGSNSADGDINVGGGGGGGDDGGNSAGGGTGSDGVVHVGSLDARGALNGGHRPEWVAELRVVSRIFAAHGATAFNGLRITDGTDPRRADATRPPPPPPPSPAPPPSAATGSAATTVASLAPGTGPSTIPGALTGGGGHTSALPPLGSSHVDTGAGVWGNLTATHDASMGWGVIDDAAGRGDDGESASDETWTDADGDEEAPSRRKRTGAEMRESAARRRAARSTMGPAV</sequence>
<protein>
    <submittedName>
        <fullName evidence="2">Uncharacterized protein</fullName>
    </submittedName>
</protein>
<evidence type="ECO:0000313" key="3">
    <source>
        <dbReference type="Proteomes" id="UP000218209"/>
    </source>
</evidence>
<dbReference type="AlphaFoldDB" id="A0A1X6NR05"/>
<accession>A0A1X6NR05</accession>
<feature type="compositionally biased region" description="Polar residues" evidence="1">
    <location>
        <begin position="46"/>
        <end position="55"/>
    </location>
</feature>
<gene>
    <name evidence="2" type="ORF">BU14_0617s0007</name>
</gene>
<feature type="compositionally biased region" description="Basic and acidic residues" evidence="1">
    <location>
        <begin position="655"/>
        <end position="664"/>
    </location>
</feature>
<evidence type="ECO:0000256" key="1">
    <source>
        <dbReference type="SAM" id="MobiDB-lite"/>
    </source>
</evidence>
<feature type="compositionally biased region" description="Pro residues" evidence="1">
    <location>
        <begin position="540"/>
        <end position="554"/>
    </location>
</feature>
<name>A0A1X6NR05_PORUM</name>
<feature type="region of interest" description="Disordered" evidence="1">
    <location>
        <begin position="421"/>
        <end position="482"/>
    </location>
</feature>
<reference evidence="2 3" key="1">
    <citation type="submission" date="2017-03" db="EMBL/GenBank/DDBJ databases">
        <title>WGS assembly of Porphyra umbilicalis.</title>
        <authorList>
            <person name="Brawley S.H."/>
            <person name="Blouin N.A."/>
            <person name="Ficko-Blean E."/>
            <person name="Wheeler G.L."/>
            <person name="Lohr M."/>
            <person name="Goodson H.V."/>
            <person name="Jenkins J.W."/>
            <person name="Blaby-Haas C.E."/>
            <person name="Helliwell K.E."/>
            <person name="Chan C."/>
            <person name="Marriage T."/>
            <person name="Bhattacharya D."/>
            <person name="Klein A.S."/>
            <person name="Badis Y."/>
            <person name="Brodie J."/>
            <person name="Cao Y."/>
            <person name="Collen J."/>
            <person name="Dittami S.M."/>
            <person name="Gachon C.M."/>
            <person name="Green B.R."/>
            <person name="Karpowicz S."/>
            <person name="Kim J.W."/>
            <person name="Kudahl U."/>
            <person name="Lin S."/>
            <person name="Michel G."/>
            <person name="Mittag M."/>
            <person name="Olson B.J."/>
            <person name="Pangilinan J."/>
            <person name="Peng Y."/>
            <person name="Qiu H."/>
            <person name="Shu S."/>
            <person name="Singer J.T."/>
            <person name="Smith A.G."/>
            <person name="Sprecher B.N."/>
            <person name="Wagner V."/>
            <person name="Wang W."/>
            <person name="Wang Z.-Y."/>
            <person name="Yan J."/>
            <person name="Yarish C."/>
            <person name="Zoeuner-Riek S."/>
            <person name="Zhuang Y."/>
            <person name="Zou Y."/>
            <person name="Lindquist E.A."/>
            <person name="Grimwood J."/>
            <person name="Barry K."/>
            <person name="Rokhsar D.S."/>
            <person name="Schmutz J."/>
            <person name="Stiller J.W."/>
            <person name="Grossman A.R."/>
            <person name="Prochnik S.E."/>
        </authorList>
    </citation>
    <scope>NUCLEOTIDE SEQUENCE [LARGE SCALE GENOMIC DNA]</scope>
    <source>
        <strain evidence="2">4086291</strain>
    </source>
</reference>
<feature type="compositionally biased region" description="Gly residues" evidence="1">
    <location>
        <begin position="459"/>
        <end position="480"/>
    </location>
</feature>
<organism evidence="2 3">
    <name type="scientific">Porphyra umbilicalis</name>
    <name type="common">Purple laver</name>
    <name type="synonym">Red alga</name>
    <dbReference type="NCBI Taxonomy" id="2786"/>
    <lineage>
        <taxon>Eukaryota</taxon>
        <taxon>Rhodophyta</taxon>
        <taxon>Bangiophyceae</taxon>
        <taxon>Bangiales</taxon>
        <taxon>Bangiaceae</taxon>
        <taxon>Porphyra</taxon>
    </lineage>
</organism>
<feature type="region of interest" description="Disordered" evidence="1">
    <location>
        <begin position="620"/>
        <end position="677"/>
    </location>
</feature>
<feature type="compositionally biased region" description="Basic and acidic residues" evidence="1">
    <location>
        <begin position="529"/>
        <end position="538"/>
    </location>
</feature>
<proteinExistence type="predicted"/>